<evidence type="ECO:0000313" key="1">
    <source>
        <dbReference type="EMBL" id="KAI8437247.1"/>
    </source>
</evidence>
<protein>
    <submittedName>
        <fullName evidence="1">Uncharacterized protein</fullName>
    </submittedName>
</protein>
<comment type="caution">
    <text evidence="1">The sequence shown here is derived from an EMBL/GenBank/DDBJ whole genome shotgun (WGS) entry which is preliminary data.</text>
</comment>
<proteinExistence type="predicted"/>
<gene>
    <name evidence="1" type="ORF">MSG28_011633</name>
</gene>
<evidence type="ECO:0000313" key="2">
    <source>
        <dbReference type="Proteomes" id="UP001064048"/>
    </source>
</evidence>
<sequence>MVASIVARALEQERRVLKRACDRERCGLSFSSAPTDVQANRAKSGLLEKFISEKQLARCEELSAAAGAPAHELQQHSADGDVGVGGVYQTQSELGAHREFLSQKLAALASSRRAWTLPPRAPPPQGTLPTTSTPPHATLAPLAANSHAIAPIVLLFVQESVESLEPEVREVLENFNNLERECSAARQPVAPALRDRAAACAPTGPR</sequence>
<accession>A0ACC0KM08</accession>
<organism evidence="1 2">
    <name type="scientific">Choristoneura fumiferana</name>
    <name type="common">Spruce budworm moth</name>
    <name type="synonym">Archips fumiferana</name>
    <dbReference type="NCBI Taxonomy" id="7141"/>
    <lineage>
        <taxon>Eukaryota</taxon>
        <taxon>Metazoa</taxon>
        <taxon>Ecdysozoa</taxon>
        <taxon>Arthropoda</taxon>
        <taxon>Hexapoda</taxon>
        <taxon>Insecta</taxon>
        <taxon>Pterygota</taxon>
        <taxon>Neoptera</taxon>
        <taxon>Endopterygota</taxon>
        <taxon>Lepidoptera</taxon>
        <taxon>Glossata</taxon>
        <taxon>Ditrysia</taxon>
        <taxon>Tortricoidea</taxon>
        <taxon>Tortricidae</taxon>
        <taxon>Tortricinae</taxon>
        <taxon>Choristoneura</taxon>
    </lineage>
</organism>
<name>A0ACC0KM08_CHOFU</name>
<dbReference type="Proteomes" id="UP001064048">
    <property type="component" value="Chromosome 20"/>
</dbReference>
<dbReference type="EMBL" id="CM046120">
    <property type="protein sequence ID" value="KAI8437247.1"/>
    <property type="molecule type" value="Genomic_DNA"/>
</dbReference>
<reference evidence="1 2" key="1">
    <citation type="journal article" date="2022" name="Genome Biol. Evol.">
        <title>The Spruce Budworm Genome: Reconstructing the Evolutionary History of Antifreeze Proteins.</title>
        <authorList>
            <person name="Beliveau C."/>
            <person name="Gagne P."/>
            <person name="Picq S."/>
            <person name="Vernygora O."/>
            <person name="Keeling C.I."/>
            <person name="Pinkney K."/>
            <person name="Doucet D."/>
            <person name="Wen F."/>
            <person name="Johnston J.S."/>
            <person name="Maaroufi H."/>
            <person name="Boyle B."/>
            <person name="Laroche J."/>
            <person name="Dewar K."/>
            <person name="Juretic N."/>
            <person name="Blackburn G."/>
            <person name="Nisole A."/>
            <person name="Brunet B."/>
            <person name="Brandao M."/>
            <person name="Lumley L."/>
            <person name="Duan J."/>
            <person name="Quan G."/>
            <person name="Lucarotti C.J."/>
            <person name="Roe A.D."/>
            <person name="Sperling F.A.H."/>
            <person name="Levesque R.C."/>
            <person name="Cusson M."/>
        </authorList>
    </citation>
    <scope>NUCLEOTIDE SEQUENCE [LARGE SCALE GENOMIC DNA]</scope>
    <source>
        <strain evidence="1">Glfc:IPQL:Cfum</strain>
    </source>
</reference>
<keyword evidence="2" id="KW-1185">Reference proteome</keyword>